<evidence type="ECO:0000259" key="2">
    <source>
        <dbReference type="Pfam" id="PF13477"/>
    </source>
</evidence>
<proteinExistence type="predicted"/>
<dbReference type="PANTHER" id="PTHR12526">
    <property type="entry name" value="GLYCOSYLTRANSFERASE"/>
    <property type="match status" value="1"/>
</dbReference>
<organism evidence="3">
    <name type="scientific">marine sediment metagenome</name>
    <dbReference type="NCBI Taxonomy" id="412755"/>
    <lineage>
        <taxon>unclassified sequences</taxon>
        <taxon>metagenomes</taxon>
        <taxon>ecological metagenomes</taxon>
    </lineage>
</organism>
<dbReference type="EMBL" id="LAZR01000221">
    <property type="protein sequence ID" value="KKN81026.1"/>
    <property type="molecule type" value="Genomic_DNA"/>
</dbReference>
<dbReference type="Pfam" id="PF13477">
    <property type="entry name" value="Glyco_trans_4_2"/>
    <property type="match status" value="1"/>
</dbReference>
<dbReference type="CDD" id="cd03808">
    <property type="entry name" value="GT4_CapM-like"/>
    <property type="match status" value="1"/>
</dbReference>
<reference evidence="3" key="1">
    <citation type="journal article" date="2015" name="Nature">
        <title>Complex archaea that bridge the gap between prokaryotes and eukaryotes.</title>
        <authorList>
            <person name="Spang A."/>
            <person name="Saw J.H."/>
            <person name="Jorgensen S.L."/>
            <person name="Zaremba-Niedzwiedzka K."/>
            <person name="Martijn J."/>
            <person name="Lind A.E."/>
            <person name="van Eijk R."/>
            <person name="Schleper C."/>
            <person name="Guy L."/>
            <person name="Ettema T.J."/>
        </authorList>
    </citation>
    <scope>NUCLEOTIDE SEQUENCE</scope>
</reference>
<dbReference type="AlphaFoldDB" id="A0A0F9W5S0"/>
<evidence type="ECO:0008006" key="4">
    <source>
        <dbReference type="Google" id="ProtNLM"/>
    </source>
</evidence>
<protein>
    <recommendedName>
        <fullName evidence="4">Glycosyltransferase subfamily 4-like N-terminal domain-containing protein</fullName>
    </recommendedName>
</protein>
<sequence length="380" mass="42202">MKVVLISQNSSPGILIFRRDLVRFLVSLGHEVYCFALDFSVEDKATVSGWGAIPVDYTLSKTGLNPLIDIRDTFRLSKLLRSLRPDVVFSFFVKPSIYGTIAAKFAGVPRRVAMLEGLGYIHTPSQGNISIHKIALQVIHGLLSSVGYAFAHEVLFLNPDDPIDLSKRSWLQQNKLKVIGPIGLNLNAYPYTPVNIEKPMRFIFIARLLAEKGIFEYIAAARIVKKTYPGSEFVVLGGLDQDNPSALTKKQLQAVIDEGVIIYPGHVSNVHEWIVDSHVFVLPSYYREGVPRSTQEAMAIGRAVITTDVPGCRETVVNGENGFLVPPWEPVVLAEKMCYLLANPSEIIRMGEESHRMAVDKYDVHKINPVLASIVIGTEF</sequence>
<dbReference type="Gene3D" id="3.40.50.2000">
    <property type="entry name" value="Glycogen Phosphorylase B"/>
    <property type="match status" value="2"/>
</dbReference>
<name>A0A0F9W5S0_9ZZZZ</name>
<dbReference type="InterPro" id="IPR028098">
    <property type="entry name" value="Glyco_trans_4-like_N"/>
</dbReference>
<dbReference type="Pfam" id="PF00534">
    <property type="entry name" value="Glycos_transf_1"/>
    <property type="match status" value="1"/>
</dbReference>
<accession>A0A0F9W5S0</accession>
<dbReference type="SUPFAM" id="SSF53756">
    <property type="entry name" value="UDP-Glycosyltransferase/glycogen phosphorylase"/>
    <property type="match status" value="1"/>
</dbReference>
<evidence type="ECO:0000313" key="3">
    <source>
        <dbReference type="EMBL" id="KKN81026.1"/>
    </source>
</evidence>
<comment type="caution">
    <text evidence="3">The sequence shown here is derived from an EMBL/GenBank/DDBJ whole genome shotgun (WGS) entry which is preliminary data.</text>
</comment>
<dbReference type="GO" id="GO:0016757">
    <property type="term" value="F:glycosyltransferase activity"/>
    <property type="evidence" value="ECO:0007669"/>
    <property type="project" value="InterPro"/>
</dbReference>
<gene>
    <name evidence="3" type="ORF">LCGC14_0323970</name>
</gene>
<dbReference type="InterPro" id="IPR001296">
    <property type="entry name" value="Glyco_trans_1"/>
</dbReference>
<evidence type="ECO:0000259" key="1">
    <source>
        <dbReference type="Pfam" id="PF00534"/>
    </source>
</evidence>
<feature type="domain" description="Glycosyl transferase family 1" evidence="1">
    <location>
        <begin position="197"/>
        <end position="353"/>
    </location>
</feature>
<feature type="domain" description="Glycosyltransferase subfamily 4-like N-terminal" evidence="2">
    <location>
        <begin position="20"/>
        <end position="138"/>
    </location>
</feature>
<dbReference type="PANTHER" id="PTHR12526:SF638">
    <property type="entry name" value="SPORE COAT PROTEIN SA"/>
    <property type="match status" value="1"/>
</dbReference>